<name>A0A176TC60_9FLAO</name>
<protein>
    <recommendedName>
        <fullName evidence="1">PDZ domain-containing protein</fullName>
    </recommendedName>
</protein>
<sequence length="456" mass="52254">MYLLQVLKTSNLIKIYALIIASFLFSLTANSQTAFRFNEKNKHSQQIKFRLINNLIVIPLEINGKELSFILDTGVNKTILFNLSEKDSVSLLNTTKVKLRGLGNGDAVDAIISTNNTFKIKDLVSNNETVYVILKDFFDLSSKMGTTIHGIIGYRLLKNTIIKVNYKTQRIYFYNPKTYTYKKCKKCETIPFQFHRKKPYIDAKVRIDTVGSKFVNVRLLVDSGGSDAMWLFENSKRAIKTPKRFFNDLLGEGLSGPIYGNRSRVPKFKMGRFVIENPTVSFLDSVSTHNARKFKERNGSVGGGVLSRFKVWIDYPNKIITLKKNGSLNSGFNYNMSGLDIVYNGKQLVKEEIAEKHKNVNDYEMPANNSVSFVTKYSFNFKPSFMIRRVVKNSAAEKAGLLKGDVILKINGRQAHDLKLDDIIYKFQERVKKKIRITIKRNGVKMEFEFRLEKKI</sequence>
<dbReference type="STRING" id="1333662.LPB303_09375"/>
<accession>A0A176TC60</accession>
<dbReference type="Gene3D" id="2.30.42.10">
    <property type="match status" value="1"/>
</dbReference>
<dbReference type="InterPro" id="IPR021109">
    <property type="entry name" value="Peptidase_aspartic_dom_sf"/>
</dbReference>
<dbReference type="Proteomes" id="UP000076923">
    <property type="component" value="Unassembled WGS sequence"/>
</dbReference>
<dbReference type="InterPro" id="IPR041489">
    <property type="entry name" value="PDZ_6"/>
</dbReference>
<dbReference type="Gene3D" id="2.40.70.10">
    <property type="entry name" value="Acid Proteases"/>
    <property type="match status" value="1"/>
</dbReference>
<dbReference type="InterPro" id="IPR001478">
    <property type="entry name" value="PDZ"/>
</dbReference>
<dbReference type="PROSITE" id="PS50106">
    <property type="entry name" value="PDZ"/>
    <property type="match status" value="1"/>
</dbReference>
<dbReference type="SUPFAM" id="SSF50630">
    <property type="entry name" value="Acid proteases"/>
    <property type="match status" value="1"/>
</dbReference>
<evidence type="ECO:0000259" key="1">
    <source>
        <dbReference type="PROSITE" id="PS50106"/>
    </source>
</evidence>
<organism evidence="2 3">
    <name type="scientific">Polaribacter atrinae</name>
    <dbReference type="NCBI Taxonomy" id="1333662"/>
    <lineage>
        <taxon>Bacteria</taxon>
        <taxon>Pseudomonadati</taxon>
        <taxon>Bacteroidota</taxon>
        <taxon>Flavobacteriia</taxon>
        <taxon>Flavobacteriales</taxon>
        <taxon>Flavobacteriaceae</taxon>
    </lineage>
</organism>
<dbReference type="SMART" id="SM00228">
    <property type="entry name" value="PDZ"/>
    <property type="match status" value="1"/>
</dbReference>
<evidence type="ECO:0000313" key="3">
    <source>
        <dbReference type="Proteomes" id="UP000076923"/>
    </source>
</evidence>
<proteinExistence type="predicted"/>
<dbReference type="EMBL" id="LVWE01000032">
    <property type="protein sequence ID" value="OAD45133.1"/>
    <property type="molecule type" value="Genomic_DNA"/>
</dbReference>
<feature type="domain" description="PDZ" evidence="1">
    <location>
        <begin position="386"/>
        <end position="424"/>
    </location>
</feature>
<dbReference type="InterPro" id="IPR036034">
    <property type="entry name" value="PDZ_sf"/>
</dbReference>
<dbReference type="Pfam" id="PF17820">
    <property type="entry name" value="PDZ_6"/>
    <property type="match status" value="1"/>
</dbReference>
<dbReference type="Pfam" id="PF13650">
    <property type="entry name" value="Asp_protease_2"/>
    <property type="match status" value="1"/>
</dbReference>
<keyword evidence="3" id="KW-1185">Reference proteome</keyword>
<gene>
    <name evidence="2" type="ORF">LPB303_09375</name>
</gene>
<evidence type="ECO:0000313" key="2">
    <source>
        <dbReference type="EMBL" id="OAD45133.1"/>
    </source>
</evidence>
<dbReference type="OrthoDB" id="3521766at2"/>
<dbReference type="AlphaFoldDB" id="A0A176TC60"/>
<comment type="caution">
    <text evidence="2">The sequence shown here is derived from an EMBL/GenBank/DDBJ whole genome shotgun (WGS) entry which is preliminary data.</text>
</comment>
<reference evidence="2 3" key="1">
    <citation type="submission" date="2016-02" db="EMBL/GenBank/DDBJ databases">
        <title>Draft genome sequence of Polaribacter atrinae KACC17473.</title>
        <authorList>
            <person name="Shin S.-K."/>
            <person name="Yi H."/>
        </authorList>
    </citation>
    <scope>NUCLEOTIDE SEQUENCE [LARGE SCALE GENOMIC DNA]</scope>
    <source>
        <strain evidence="2 3">KACC 17473</strain>
    </source>
</reference>
<dbReference type="SUPFAM" id="SSF50156">
    <property type="entry name" value="PDZ domain-like"/>
    <property type="match status" value="1"/>
</dbReference>